<feature type="domain" description="GST C-terminal" evidence="1">
    <location>
        <begin position="92"/>
        <end position="240"/>
    </location>
</feature>
<dbReference type="InterPro" id="IPR010987">
    <property type="entry name" value="Glutathione-S-Trfase_C-like"/>
</dbReference>
<dbReference type="Pfam" id="PF14497">
    <property type="entry name" value="GST_C_3"/>
    <property type="match status" value="1"/>
</dbReference>
<dbReference type="SUPFAM" id="SSF47616">
    <property type="entry name" value="GST C-terminal domain-like"/>
    <property type="match status" value="1"/>
</dbReference>
<dbReference type="CDD" id="cd03192">
    <property type="entry name" value="GST_C_Sigma_like"/>
    <property type="match status" value="1"/>
</dbReference>
<dbReference type="InterPro" id="IPR050213">
    <property type="entry name" value="GST_superfamily"/>
</dbReference>
<sequence length="243" mass="27985">MGERFDLYYWPQIQGRGEFPRLVLEAAEADYRDVARLADAEGGGVAAMMRLMEKAERRPFAPPFLIHGNRLVSQAAEISSYCAEELGLAPQDESDRLFARSIALTTADLVAEAHDTHHPIGVGLYYEDQTLEARRRSQEFREERIPKFLGWFESIAAGNPQRSGWLVGERMSQADLGLFQVLEGLRYAFPRRMVNIESRYRHIWDIRNRVAQHPPVARYLTSSRRIPFNENGIFRRYPELDAD</sequence>
<reference evidence="2 3" key="1">
    <citation type="journal article" date="2016" name="Front. Microbiol.">
        <title>Genomic Resource of Rice Seed Associated Bacteria.</title>
        <authorList>
            <person name="Midha S."/>
            <person name="Bansal K."/>
            <person name="Sharma S."/>
            <person name="Kumar N."/>
            <person name="Patil P.P."/>
            <person name="Chaudhry V."/>
            <person name="Patil P.B."/>
        </authorList>
    </citation>
    <scope>NUCLEOTIDE SEQUENCE [LARGE SCALE GENOMIC DNA]</scope>
    <source>
        <strain evidence="2 3">NS226</strain>
    </source>
</reference>
<gene>
    <name evidence="2" type="ORF">NS226_12060</name>
</gene>
<dbReference type="InterPro" id="IPR004046">
    <property type="entry name" value="GST_C"/>
</dbReference>
<dbReference type="GO" id="GO:0006749">
    <property type="term" value="P:glutathione metabolic process"/>
    <property type="evidence" value="ECO:0007669"/>
    <property type="project" value="TreeGrafter"/>
</dbReference>
<comment type="caution">
    <text evidence="2">The sequence shown here is derived from an EMBL/GenBank/DDBJ whole genome shotgun (WGS) entry which is preliminary data.</text>
</comment>
<keyword evidence="2" id="KW-0808">Transferase</keyword>
<evidence type="ECO:0000313" key="3">
    <source>
        <dbReference type="Proteomes" id="UP000078272"/>
    </source>
</evidence>
<evidence type="ECO:0000313" key="2">
    <source>
        <dbReference type="EMBL" id="KTQ95284.1"/>
    </source>
</evidence>
<dbReference type="PATRIC" id="fig|401562.3.peg.1954"/>
<protein>
    <submittedName>
        <fullName evidence="2">Glutathione S-transferase</fullName>
    </submittedName>
</protein>
<dbReference type="AlphaFoldDB" id="A0A175R7I1"/>
<dbReference type="InterPro" id="IPR036282">
    <property type="entry name" value="Glutathione-S-Trfase_C_sf"/>
</dbReference>
<organism evidence="2 3">
    <name type="scientific">Aureimonas ureilytica</name>
    <dbReference type="NCBI Taxonomy" id="401562"/>
    <lineage>
        <taxon>Bacteria</taxon>
        <taxon>Pseudomonadati</taxon>
        <taxon>Pseudomonadota</taxon>
        <taxon>Alphaproteobacteria</taxon>
        <taxon>Hyphomicrobiales</taxon>
        <taxon>Aurantimonadaceae</taxon>
        <taxon>Aureimonas</taxon>
    </lineage>
</organism>
<proteinExistence type="predicted"/>
<dbReference type="Gene3D" id="1.20.1050.10">
    <property type="match status" value="1"/>
</dbReference>
<accession>A0A175R7I1</accession>
<dbReference type="Proteomes" id="UP000078272">
    <property type="component" value="Unassembled WGS sequence"/>
</dbReference>
<dbReference type="Gene3D" id="3.40.30.10">
    <property type="entry name" value="Glutaredoxin"/>
    <property type="match status" value="1"/>
</dbReference>
<dbReference type="STRING" id="401562.NS365_16480"/>
<dbReference type="PROSITE" id="PS50405">
    <property type="entry name" value="GST_CTER"/>
    <property type="match status" value="1"/>
</dbReference>
<dbReference type="SUPFAM" id="SSF52833">
    <property type="entry name" value="Thioredoxin-like"/>
    <property type="match status" value="1"/>
</dbReference>
<dbReference type="EMBL" id="LDPZ01000023">
    <property type="protein sequence ID" value="KTQ95284.1"/>
    <property type="molecule type" value="Genomic_DNA"/>
</dbReference>
<dbReference type="PANTHER" id="PTHR11571:SF263">
    <property type="entry name" value="GLUTATHIONE S-TRANSFERASE"/>
    <property type="match status" value="1"/>
</dbReference>
<dbReference type="PANTHER" id="PTHR11571">
    <property type="entry name" value="GLUTATHIONE S-TRANSFERASE"/>
    <property type="match status" value="1"/>
</dbReference>
<name>A0A175R7I1_9HYPH</name>
<dbReference type="RefSeq" id="WP_058635186.1">
    <property type="nucleotide sequence ID" value="NZ_LDPZ01000023.1"/>
</dbReference>
<evidence type="ECO:0000259" key="1">
    <source>
        <dbReference type="PROSITE" id="PS50405"/>
    </source>
</evidence>
<dbReference type="OrthoDB" id="7203409at2"/>
<dbReference type="GO" id="GO:0004364">
    <property type="term" value="F:glutathione transferase activity"/>
    <property type="evidence" value="ECO:0007669"/>
    <property type="project" value="TreeGrafter"/>
</dbReference>
<dbReference type="InterPro" id="IPR036249">
    <property type="entry name" value="Thioredoxin-like_sf"/>
</dbReference>